<name>A0A518BQI9_9BACT</name>
<accession>A0A518BQI9</accession>
<dbReference type="Pfam" id="PF06089">
    <property type="entry name" value="Asparaginase_II"/>
    <property type="match status" value="1"/>
</dbReference>
<evidence type="ECO:0000313" key="1">
    <source>
        <dbReference type="EMBL" id="QDU69244.1"/>
    </source>
</evidence>
<gene>
    <name evidence="1" type="ORF">Pla133_43610</name>
</gene>
<dbReference type="PANTHER" id="PTHR42110:SF1">
    <property type="entry name" value="L-ASPARAGINASE, PUTATIVE (AFU_ORTHOLOGUE AFUA_3G11890)-RELATED"/>
    <property type="match status" value="1"/>
</dbReference>
<dbReference type="InterPro" id="IPR010349">
    <property type="entry name" value="Asparaginase_II"/>
</dbReference>
<dbReference type="Proteomes" id="UP000316921">
    <property type="component" value="Chromosome"/>
</dbReference>
<dbReference type="AlphaFoldDB" id="A0A518BQI9"/>
<organism evidence="1 2">
    <name type="scientific">Engelhardtia mirabilis</name>
    <dbReference type="NCBI Taxonomy" id="2528011"/>
    <lineage>
        <taxon>Bacteria</taxon>
        <taxon>Pseudomonadati</taxon>
        <taxon>Planctomycetota</taxon>
        <taxon>Planctomycetia</taxon>
        <taxon>Planctomycetia incertae sedis</taxon>
        <taxon>Engelhardtia</taxon>
    </lineage>
</organism>
<proteinExistence type="predicted"/>
<keyword evidence="2" id="KW-1185">Reference proteome</keyword>
<sequence length="348" mass="36710">MTELQSETASPLAADWPLNPVQVRVWRGDRVESVHRGAWVVVDAGGRALAGDGEPEARVFARSTIKSLQALPLVETGAADRFGLGQRELALALASHNAEPCHTEPVAALLAKLELSASDLRCGAQVPGDPRTRRDLLGSGASPTALHNNCSGKHAGFLTLTRHLGADPASYLDPAGPTQTLVREAIADMCADRGRQLDHATDGCSAPTYHLSLRELATGFARVANPDGLAPERAAACRRMTAAVAAHPELIAGHHKRLCSDLARVTGGRLFPKIGAEGVYCIGEVGADRGLALKLDDGQARGLHALVLGLLERLGWLSTAELEALEAWRPGVLTNWAGLRVGHVEVVA</sequence>
<protein>
    <submittedName>
        <fullName evidence="1">L-asparaginase II</fullName>
    </submittedName>
</protein>
<dbReference type="KEGG" id="pbap:Pla133_43610"/>
<reference evidence="1 2" key="1">
    <citation type="submission" date="2019-02" db="EMBL/GenBank/DDBJ databases">
        <title>Deep-cultivation of Planctomycetes and their phenomic and genomic characterization uncovers novel biology.</title>
        <authorList>
            <person name="Wiegand S."/>
            <person name="Jogler M."/>
            <person name="Boedeker C."/>
            <person name="Pinto D."/>
            <person name="Vollmers J."/>
            <person name="Rivas-Marin E."/>
            <person name="Kohn T."/>
            <person name="Peeters S.H."/>
            <person name="Heuer A."/>
            <person name="Rast P."/>
            <person name="Oberbeckmann S."/>
            <person name="Bunk B."/>
            <person name="Jeske O."/>
            <person name="Meyerdierks A."/>
            <person name="Storesund J.E."/>
            <person name="Kallscheuer N."/>
            <person name="Luecker S."/>
            <person name="Lage O.M."/>
            <person name="Pohl T."/>
            <person name="Merkel B.J."/>
            <person name="Hornburger P."/>
            <person name="Mueller R.-W."/>
            <person name="Bruemmer F."/>
            <person name="Labrenz M."/>
            <person name="Spormann A.M."/>
            <person name="Op den Camp H."/>
            <person name="Overmann J."/>
            <person name="Amann R."/>
            <person name="Jetten M.S.M."/>
            <person name="Mascher T."/>
            <person name="Medema M.H."/>
            <person name="Devos D.P."/>
            <person name="Kaster A.-K."/>
            <person name="Ovreas L."/>
            <person name="Rohde M."/>
            <person name="Galperin M.Y."/>
            <person name="Jogler C."/>
        </authorList>
    </citation>
    <scope>NUCLEOTIDE SEQUENCE [LARGE SCALE GENOMIC DNA]</scope>
    <source>
        <strain evidence="1 2">Pla133</strain>
    </source>
</reference>
<dbReference type="PANTHER" id="PTHR42110">
    <property type="entry name" value="L-ASPARAGINASE, PUTATIVE (AFU_ORTHOLOGUE AFUA_3G11890)-RELATED"/>
    <property type="match status" value="1"/>
</dbReference>
<dbReference type="RefSeq" id="WP_145068966.1">
    <property type="nucleotide sequence ID" value="NZ_CP036287.1"/>
</dbReference>
<evidence type="ECO:0000313" key="2">
    <source>
        <dbReference type="Proteomes" id="UP000316921"/>
    </source>
</evidence>
<dbReference type="EMBL" id="CP036287">
    <property type="protein sequence ID" value="QDU69244.1"/>
    <property type="molecule type" value="Genomic_DNA"/>
</dbReference>